<comment type="caution">
    <text evidence="9">The sequence shown here is derived from an EMBL/GenBank/DDBJ whole genome shotgun (WGS) entry which is preliminary data.</text>
</comment>
<organism evidence="9 10">
    <name type="scientific">Ravibacter arvi</name>
    <dbReference type="NCBI Taxonomy" id="2051041"/>
    <lineage>
        <taxon>Bacteria</taxon>
        <taxon>Pseudomonadati</taxon>
        <taxon>Bacteroidota</taxon>
        <taxon>Cytophagia</taxon>
        <taxon>Cytophagales</taxon>
        <taxon>Spirosomataceae</taxon>
        <taxon>Ravibacter</taxon>
    </lineage>
</organism>
<gene>
    <name evidence="9" type="ORF">GCM10023091_34150</name>
</gene>
<feature type="transmembrane region" description="Helical" evidence="7">
    <location>
        <begin position="64"/>
        <end position="97"/>
    </location>
</feature>
<keyword evidence="3 7" id="KW-1133">Transmembrane helix</keyword>
<dbReference type="Pfam" id="PF22777">
    <property type="entry name" value="VKGC_lumenal_dom"/>
    <property type="match status" value="1"/>
</dbReference>
<feature type="domain" description="HTTM-like" evidence="8">
    <location>
        <begin position="4"/>
        <end position="263"/>
    </location>
</feature>
<dbReference type="RefSeq" id="WP_345031419.1">
    <property type="nucleotide sequence ID" value="NZ_BAABEY010000031.1"/>
</dbReference>
<keyword evidence="2 7" id="KW-0812">Transmembrane</keyword>
<dbReference type="InterPro" id="IPR053934">
    <property type="entry name" value="HTTM_dom"/>
</dbReference>
<evidence type="ECO:0000256" key="3">
    <source>
        <dbReference type="ARBA" id="ARBA00022989"/>
    </source>
</evidence>
<dbReference type="Pfam" id="PF05090">
    <property type="entry name" value="HTTM"/>
    <property type="match status" value="1"/>
</dbReference>
<evidence type="ECO:0000256" key="2">
    <source>
        <dbReference type="ARBA" id="ARBA00022692"/>
    </source>
</evidence>
<accession>A0ABP8M6J9</accession>
<evidence type="ECO:0000313" key="10">
    <source>
        <dbReference type="Proteomes" id="UP001501508"/>
    </source>
</evidence>
<dbReference type="PANTHER" id="PTHR12639:SF7">
    <property type="entry name" value="HTTM DOMAIN-CONTAINING PROTEIN"/>
    <property type="match status" value="1"/>
</dbReference>
<evidence type="ECO:0000256" key="1">
    <source>
        <dbReference type="ARBA" id="ARBA00004127"/>
    </source>
</evidence>
<feature type="transmembrane region" description="Helical" evidence="7">
    <location>
        <begin position="12"/>
        <end position="32"/>
    </location>
</feature>
<dbReference type="SMART" id="SM00752">
    <property type="entry name" value="HTTM"/>
    <property type="match status" value="1"/>
</dbReference>
<proteinExistence type="predicted"/>
<feature type="transmembrane region" description="Helical" evidence="7">
    <location>
        <begin position="109"/>
        <end position="128"/>
    </location>
</feature>
<feature type="transmembrane region" description="Helical" evidence="7">
    <location>
        <begin position="292"/>
        <end position="311"/>
    </location>
</feature>
<sequence>METRKLNNLYSLAFFRFIFGLLMTIALVRFFAKGWIETFYLKPDFFFSYDGLEWITPLAPPFMYGLYAALLVLSVCIMAGLFFRISIVLFFLLFSYTEFFDKSVYLNHYYLISLLSFLMSFLPMSAVASLDALRQKSISVWNSGPAVFLLKIQVGSVYFFGGVAKIGYDWLILGQPLGIWLSSNSHLPLIGQFLSMPGLAIAISWLAMIFDLSAPFLLYFRRTRPWIYPVLLIFHIFTAILFPIGMFPWFMSAFALVFFSSEWHRKVMTRLFRGHRFNSSGFRFKTGFQPSFFILIPFFLAQLLMPFRAWLYPGNPLWHEQGFRFSWRIMLMEKNGSLEYQVKVKESGRQFVAKPSDFLTRRQVVQASFQPDMVLQFAHFLHDYYLKTGIGDTEIRAICYVSLNGKSSRLLVDPTVDLATQKRGWKNKEWILSSEF</sequence>
<feature type="transmembrane region" description="Helical" evidence="7">
    <location>
        <begin position="230"/>
        <end position="259"/>
    </location>
</feature>
<evidence type="ECO:0000313" key="9">
    <source>
        <dbReference type="EMBL" id="GAA4444270.1"/>
    </source>
</evidence>
<dbReference type="Proteomes" id="UP001501508">
    <property type="component" value="Unassembled WGS sequence"/>
</dbReference>
<dbReference type="InterPro" id="IPR011020">
    <property type="entry name" value="HTTM-like"/>
</dbReference>
<keyword evidence="4 7" id="KW-0472">Membrane</keyword>
<evidence type="ECO:0000256" key="5">
    <source>
        <dbReference type="ARBA" id="ARBA00023157"/>
    </source>
</evidence>
<evidence type="ECO:0000256" key="6">
    <source>
        <dbReference type="ARBA" id="ARBA00023239"/>
    </source>
</evidence>
<keyword evidence="6" id="KW-0456">Lyase</keyword>
<protein>
    <submittedName>
        <fullName evidence="9">HTTM domain-containing protein</fullName>
    </submittedName>
</protein>
<dbReference type="EMBL" id="BAABEY010000031">
    <property type="protein sequence ID" value="GAA4444270.1"/>
    <property type="molecule type" value="Genomic_DNA"/>
</dbReference>
<dbReference type="InterPro" id="IPR053935">
    <property type="entry name" value="VKGC_lumenal_dom"/>
</dbReference>
<evidence type="ECO:0000256" key="7">
    <source>
        <dbReference type="SAM" id="Phobius"/>
    </source>
</evidence>
<reference evidence="10" key="1">
    <citation type="journal article" date="2019" name="Int. J. Syst. Evol. Microbiol.">
        <title>The Global Catalogue of Microorganisms (GCM) 10K type strain sequencing project: providing services to taxonomists for standard genome sequencing and annotation.</title>
        <authorList>
            <consortium name="The Broad Institute Genomics Platform"/>
            <consortium name="The Broad Institute Genome Sequencing Center for Infectious Disease"/>
            <person name="Wu L."/>
            <person name="Ma J."/>
        </authorList>
    </citation>
    <scope>NUCLEOTIDE SEQUENCE [LARGE SCALE GENOMIC DNA]</scope>
    <source>
        <strain evidence="10">JCM 31920</strain>
    </source>
</reference>
<name>A0ABP8M6J9_9BACT</name>
<dbReference type="InterPro" id="IPR007782">
    <property type="entry name" value="VKG_COase"/>
</dbReference>
<feature type="transmembrane region" description="Helical" evidence="7">
    <location>
        <begin position="148"/>
        <end position="168"/>
    </location>
</feature>
<feature type="transmembrane region" description="Helical" evidence="7">
    <location>
        <begin position="189"/>
        <end position="210"/>
    </location>
</feature>
<comment type="subcellular location">
    <subcellularLocation>
        <location evidence="1">Endomembrane system</location>
        <topology evidence="1">Multi-pass membrane protein</topology>
    </subcellularLocation>
</comment>
<evidence type="ECO:0000259" key="8">
    <source>
        <dbReference type="SMART" id="SM00752"/>
    </source>
</evidence>
<keyword evidence="10" id="KW-1185">Reference proteome</keyword>
<evidence type="ECO:0000256" key="4">
    <source>
        <dbReference type="ARBA" id="ARBA00023136"/>
    </source>
</evidence>
<dbReference type="PANTHER" id="PTHR12639">
    <property type="entry name" value="VITAMIN K-DEPENDENT GAMMA-CARBOXYLASE"/>
    <property type="match status" value="1"/>
</dbReference>
<keyword evidence="5" id="KW-1015">Disulfide bond</keyword>